<organism evidence="1 2">
    <name type="scientific">Dovyalis caffra</name>
    <dbReference type="NCBI Taxonomy" id="77055"/>
    <lineage>
        <taxon>Eukaryota</taxon>
        <taxon>Viridiplantae</taxon>
        <taxon>Streptophyta</taxon>
        <taxon>Embryophyta</taxon>
        <taxon>Tracheophyta</taxon>
        <taxon>Spermatophyta</taxon>
        <taxon>Magnoliopsida</taxon>
        <taxon>eudicotyledons</taxon>
        <taxon>Gunneridae</taxon>
        <taxon>Pentapetalae</taxon>
        <taxon>rosids</taxon>
        <taxon>fabids</taxon>
        <taxon>Malpighiales</taxon>
        <taxon>Salicaceae</taxon>
        <taxon>Flacourtieae</taxon>
        <taxon>Dovyalis</taxon>
    </lineage>
</organism>
<gene>
    <name evidence="1" type="ORF">DCAF_LOCUS22186</name>
</gene>
<keyword evidence="2" id="KW-1185">Reference proteome</keyword>
<name>A0AAV1SDH9_9ROSI</name>
<reference evidence="1 2" key="1">
    <citation type="submission" date="2024-01" db="EMBL/GenBank/DDBJ databases">
        <authorList>
            <person name="Waweru B."/>
        </authorList>
    </citation>
    <scope>NUCLEOTIDE SEQUENCE [LARGE SCALE GENOMIC DNA]</scope>
</reference>
<dbReference type="AlphaFoldDB" id="A0AAV1SDH9"/>
<protein>
    <submittedName>
        <fullName evidence="1">Uncharacterized protein</fullName>
    </submittedName>
</protein>
<comment type="caution">
    <text evidence="1">The sequence shown here is derived from an EMBL/GenBank/DDBJ whole genome shotgun (WGS) entry which is preliminary data.</text>
</comment>
<evidence type="ECO:0000313" key="2">
    <source>
        <dbReference type="Proteomes" id="UP001314170"/>
    </source>
</evidence>
<dbReference type="Proteomes" id="UP001314170">
    <property type="component" value="Unassembled WGS sequence"/>
</dbReference>
<accession>A0AAV1SDH9</accession>
<sequence>MEIDYLVNRKDGYSLSNLDWTTKSRWNDDGRCWIKLEESLVWTRINLEELLLGSSGGNRTTTMIVVATDSVVANERLIGRLEKGFGLLDEGLLVRFGMADRSFLIVDE</sequence>
<proteinExistence type="predicted"/>
<dbReference type="EMBL" id="CAWUPB010001173">
    <property type="protein sequence ID" value="CAK7349469.1"/>
    <property type="molecule type" value="Genomic_DNA"/>
</dbReference>
<evidence type="ECO:0000313" key="1">
    <source>
        <dbReference type="EMBL" id="CAK7349469.1"/>
    </source>
</evidence>